<evidence type="ECO:0000256" key="1">
    <source>
        <dbReference type="SAM" id="Phobius"/>
    </source>
</evidence>
<accession>A0A6G1BP52</accession>
<dbReference type="AlphaFoldDB" id="A0A6G1BP52"/>
<evidence type="ECO:0000313" key="2">
    <source>
        <dbReference type="EMBL" id="KAF0890155.1"/>
    </source>
</evidence>
<keyword evidence="1" id="KW-0812">Transmembrane</keyword>
<reference evidence="2 3" key="1">
    <citation type="submission" date="2019-11" db="EMBL/GenBank/DDBJ databases">
        <title>Whole genome sequence of Oryza granulata.</title>
        <authorList>
            <person name="Li W."/>
        </authorList>
    </citation>
    <scope>NUCLEOTIDE SEQUENCE [LARGE SCALE GENOMIC DNA]</scope>
    <source>
        <strain evidence="3">cv. Menghai</strain>
        <tissue evidence="2">Leaf</tissue>
    </source>
</reference>
<keyword evidence="3" id="KW-1185">Reference proteome</keyword>
<sequence length="61" mass="6622">MASTGVKLIGECSPLPSLYSLVALLLLPRLILLPLACSPPLIFFSVSGAPVTTRHRRQLHR</sequence>
<keyword evidence="1" id="KW-1133">Transmembrane helix</keyword>
<protein>
    <submittedName>
        <fullName evidence="2">Uncharacterized protein</fullName>
    </submittedName>
</protein>
<dbReference type="Proteomes" id="UP000479710">
    <property type="component" value="Unassembled WGS sequence"/>
</dbReference>
<feature type="transmembrane region" description="Helical" evidence="1">
    <location>
        <begin position="30"/>
        <end position="51"/>
    </location>
</feature>
<comment type="caution">
    <text evidence="2">The sequence shown here is derived from an EMBL/GenBank/DDBJ whole genome shotgun (WGS) entry which is preliminary data.</text>
</comment>
<keyword evidence="1" id="KW-0472">Membrane</keyword>
<dbReference type="EMBL" id="SPHZ02000012">
    <property type="protein sequence ID" value="KAF0890155.1"/>
    <property type="molecule type" value="Genomic_DNA"/>
</dbReference>
<organism evidence="2 3">
    <name type="scientific">Oryza meyeriana var. granulata</name>
    <dbReference type="NCBI Taxonomy" id="110450"/>
    <lineage>
        <taxon>Eukaryota</taxon>
        <taxon>Viridiplantae</taxon>
        <taxon>Streptophyta</taxon>
        <taxon>Embryophyta</taxon>
        <taxon>Tracheophyta</taxon>
        <taxon>Spermatophyta</taxon>
        <taxon>Magnoliopsida</taxon>
        <taxon>Liliopsida</taxon>
        <taxon>Poales</taxon>
        <taxon>Poaceae</taxon>
        <taxon>BOP clade</taxon>
        <taxon>Oryzoideae</taxon>
        <taxon>Oryzeae</taxon>
        <taxon>Oryzinae</taxon>
        <taxon>Oryza</taxon>
        <taxon>Oryza meyeriana</taxon>
    </lineage>
</organism>
<proteinExistence type="predicted"/>
<gene>
    <name evidence="2" type="ORF">E2562_038257</name>
</gene>
<evidence type="ECO:0000313" key="3">
    <source>
        <dbReference type="Proteomes" id="UP000479710"/>
    </source>
</evidence>
<name>A0A6G1BP52_9ORYZ</name>